<keyword evidence="3" id="KW-0328">Glycosyltransferase</keyword>
<evidence type="ECO:0000256" key="8">
    <source>
        <dbReference type="ARBA" id="ARBA00022968"/>
    </source>
</evidence>
<comment type="caution">
    <text evidence="15">The sequence shown here is derived from an EMBL/GenBank/DDBJ whole genome shotgun (WGS) entry which is preliminary data.</text>
</comment>
<keyword evidence="4" id="KW-0808">Transferase</keyword>
<dbReference type="PANTHER" id="PTHR46025">
    <property type="entry name" value="XYLOSYLTRANSFERASE OXT"/>
    <property type="match status" value="1"/>
</dbReference>
<keyword evidence="6" id="KW-0479">Metal-binding</keyword>
<protein>
    <recommendedName>
        <fullName evidence="14">Peptide O-xylosyltransferase</fullName>
    </recommendedName>
</protein>
<evidence type="ECO:0000256" key="5">
    <source>
        <dbReference type="ARBA" id="ARBA00022692"/>
    </source>
</evidence>
<evidence type="ECO:0000256" key="14">
    <source>
        <dbReference type="ARBA" id="ARBA00042865"/>
    </source>
</evidence>
<evidence type="ECO:0000256" key="11">
    <source>
        <dbReference type="ARBA" id="ARBA00023136"/>
    </source>
</evidence>
<evidence type="ECO:0000256" key="13">
    <source>
        <dbReference type="ARBA" id="ARBA00023180"/>
    </source>
</evidence>
<name>A0ABY3MDG1_9FLAO</name>
<keyword evidence="9" id="KW-1133">Transmembrane helix</keyword>
<dbReference type="InterPro" id="IPR043538">
    <property type="entry name" value="XYLT"/>
</dbReference>
<keyword evidence="10" id="KW-0333">Golgi apparatus</keyword>
<sequence>MYFKVYAILAHKNPSQLKELISLLQYKDTLFFIHIDKKSKLSTFKEEIQFNNCYFIENRVLCKWGTFSLVEATTVLFESIKRFMSINHKDADYHTILLSGEDLPLKTNKEIHDYLKENKEYSFLEHWELPDQRWWDGGLFRFKNLYFFKYQYSTFNKCINKVINRTKFVQLLPYNRLKKSFPNFKIYGSSQWLILNKLALNKLLKSFEDEKKLRSIFRYTLAPDETLFASLLLNSIPQKLLLKNKSLTFVSFKGNKSSPEYLKTKNIQNIQNDDYLFARKFDSSKNSKSIYYIKNSLLK</sequence>
<gene>
    <name evidence="15" type="ORF">ES677_02200</name>
</gene>
<keyword evidence="11" id="KW-0472">Membrane</keyword>
<dbReference type="InterPro" id="IPR003406">
    <property type="entry name" value="Glyco_trans_14"/>
</dbReference>
<reference evidence="15 16" key="1">
    <citation type="submission" date="2019-08" db="EMBL/GenBank/DDBJ databases">
        <title>Genomes of Antarctic Bizionia species.</title>
        <authorList>
            <person name="Bowman J.P."/>
        </authorList>
    </citation>
    <scope>NUCLEOTIDE SEQUENCE [LARGE SCALE GENOMIC DNA]</scope>
    <source>
        <strain evidence="15 16">IC164</strain>
    </source>
</reference>
<evidence type="ECO:0000256" key="4">
    <source>
        <dbReference type="ARBA" id="ARBA00022679"/>
    </source>
</evidence>
<evidence type="ECO:0000256" key="1">
    <source>
        <dbReference type="ARBA" id="ARBA00004323"/>
    </source>
</evidence>
<evidence type="ECO:0000256" key="7">
    <source>
        <dbReference type="ARBA" id="ARBA00022824"/>
    </source>
</evidence>
<dbReference type="Pfam" id="PF02485">
    <property type="entry name" value="Branch"/>
    <property type="match status" value="1"/>
</dbReference>
<comment type="subcellular location">
    <subcellularLocation>
        <location evidence="2">Endoplasmic reticulum membrane</location>
        <topology evidence="2">Single-pass type II membrane protein</topology>
    </subcellularLocation>
    <subcellularLocation>
        <location evidence="1">Golgi apparatus membrane</location>
        <topology evidence="1">Single-pass type II membrane protein</topology>
    </subcellularLocation>
</comment>
<keyword evidence="16" id="KW-1185">Reference proteome</keyword>
<accession>A0ABY3MDG1</accession>
<dbReference type="Proteomes" id="UP000323621">
    <property type="component" value="Unassembled WGS sequence"/>
</dbReference>
<dbReference type="PANTHER" id="PTHR46025:SF3">
    <property type="entry name" value="XYLOSYLTRANSFERASE OXT"/>
    <property type="match status" value="1"/>
</dbReference>
<dbReference type="EMBL" id="VSKN01000002">
    <property type="protein sequence ID" value="TYC17011.1"/>
    <property type="molecule type" value="Genomic_DNA"/>
</dbReference>
<keyword evidence="7" id="KW-0256">Endoplasmic reticulum</keyword>
<dbReference type="RefSeq" id="WP_148380307.1">
    <property type="nucleotide sequence ID" value="NZ_VSKN01000002.1"/>
</dbReference>
<keyword evidence="12" id="KW-1015">Disulfide bond</keyword>
<evidence type="ECO:0000256" key="2">
    <source>
        <dbReference type="ARBA" id="ARBA00004648"/>
    </source>
</evidence>
<keyword evidence="13" id="KW-0325">Glycoprotein</keyword>
<evidence type="ECO:0000256" key="9">
    <source>
        <dbReference type="ARBA" id="ARBA00022989"/>
    </source>
</evidence>
<evidence type="ECO:0000256" key="12">
    <source>
        <dbReference type="ARBA" id="ARBA00023157"/>
    </source>
</evidence>
<keyword evidence="5" id="KW-0812">Transmembrane</keyword>
<organism evidence="15 16">
    <name type="scientific">Bizionia gelidisalsuginis</name>
    <dbReference type="NCBI Taxonomy" id="291188"/>
    <lineage>
        <taxon>Bacteria</taxon>
        <taxon>Pseudomonadati</taxon>
        <taxon>Bacteroidota</taxon>
        <taxon>Flavobacteriia</taxon>
        <taxon>Flavobacteriales</taxon>
        <taxon>Flavobacteriaceae</taxon>
        <taxon>Bizionia</taxon>
    </lineage>
</organism>
<evidence type="ECO:0000256" key="10">
    <source>
        <dbReference type="ARBA" id="ARBA00023034"/>
    </source>
</evidence>
<proteinExistence type="predicted"/>
<keyword evidence="8" id="KW-0735">Signal-anchor</keyword>
<evidence type="ECO:0000256" key="3">
    <source>
        <dbReference type="ARBA" id="ARBA00022676"/>
    </source>
</evidence>
<evidence type="ECO:0000313" key="15">
    <source>
        <dbReference type="EMBL" id="TYC17011.1"/>
    </source>
</evidence>
<evidence type="ECO:0000313" key="16">
    <source>
        <dbReference type="Proteomes" id="UP000323621"/>
    </source>
</evidence>
<evidence type="ECO:0000256" key="6">
    <source>
        <dbReference type="ARBA" id="ARBA00022723"/>
    </source>
</evidence>